<accession>A0A1W2CNB1</accession>
<dbReference type="SUPFAM" id="SSF103359">
    <property type="entry name" value="Suppressor of Fused, N-terminal domain"/>
    <property type="match status" value="1"/>
</dbReference>
<feature type="domain" description="Suppressor of fused-like" evidence="1">
    <location>
        <begin position="49"/>
        <end position="218"/>
    </location>
</feature>
<dbReference type="RefSeq" id="WP_084063044.1">
    <property type="nucleotide sequence ID" value="NZ_FWXO01000007.1"/>
</dbReference>
<proteinExistence type="predicted"/>
<dbReference type="Pfam" id="PF05076">
    <property type="entry name" value="SUFU"/>
    <property type="match status" value="1"/>
</dbReference>
<dbReference type="GO" id="GO:0005737">
    <property type="term" value="C:cytoplasm"/>
    <property type="evidence" value="ECO:0007669"/>
    <property type="project" value="TreeGrafter"/>
</dbReference>
<evidence type="ECO:0000313" key="3">
    <source>
        <dbReference type="Proteomes" id="UP000192360"/>
    </source>
</evidence>
<dbReference type="EMBL" id="FWXO01000007">
    <property type="protein sequence ID" value="SMC86352.1"/>
    <property type="molecule type" value="Genomic_DNA"/>
</dbReference>
<reference evidence="2 3" key="1">
    <citation type="submission" date="2017-04" db="EMBL/GenBank/DDBJ databases">
        <authorList>
            <person name="Afonso C.L."/>
            <person name="Miller P.J."/>
            <person name="Scott M.A."/>
            <person name="Spackman E."/>
            <person name="Goraichik I."/>
            <person name="Dimitrov K.M."/>
            <person name="Suarez D.L."/>
            <person name="Swayne D.E."/>
        </authorList>
    </citation>
    <scope>NUCLEOTIDE SEQUENCE [LARGE SCALE GENOMIC DNA]</scope>
    <source>
        <strain evidence="2 3">DSM 21164</strain>
    </source>
</reference>
<dbReference type="PANTHER" id="PTHR10928:SF2">
    <property type="entry name" value="SUPPRESSOR OF FUSED HOMOLOG"/>
    <property type="match status" value="1"/>
</dbReference>
<keyword evidence="3" id="KW-1185">Reference proteome</keyword>
<dbReference type="PANTHER" id="PTHR10928">
    <property type="entry name" value="SUPPRESSOR OF FUSED"/>
    <property type="match status" value="1"/>
</dbReference>
<dbReference type="InterPro" id="IPR037181">
    <property type="entry name" value="SUFU_N"/>
</dbReference>
<dbReference type="OrthoDB" id="9023549at2"/>
<organism evidence="2 3">
    <name type="scientific">Cellulophaga tyrosinoxydans</name>
    <dbReference type="NCBI Taxonomy" id="504486"/>
    <lineage>
        <taxon>Bacteria</taxon>
        <taxon>Pseudomonadati</taxon>
        <taxon>Bacteroidota</taxon>
        <taxon>Flavobacteriia</taxon>
        <taxon>Flavobacteriales</taxon>
        <taxon>Flavobacteriaceae</taxon>
        <taxon>Cellulophaga</taxon>
    </lineage>
</organism>
<dbReference type="InterPro" id="IPR007768">
    <property type="entry name" value="Suppressor_of_fused"/>
</dbReference>
<evidence type="ECO:0000313" key="2">
    <source>
        <dbReference type="EMBL" id="SMC86352.1"/>
    </source>
</evidence>
<gene>
    <name evidence="2" type="ORF">SAMN05660703_3079</name>
</gene>
<dbReference type="InterPro" id="IPR020941">
    <property type="entry name" value="SUFU-like_domain"/>
</dbReference>
<dbReference type="AlphaFoldDB" id="A0A1W2CNB1"/>
<dbReference type="Proteomes" id="UP000192360">
    <property type="component" value="Unassembled WGS sequence"/>
</dbReference>
<protein>
    <submittedName>
        <fullName evidence="2">Suppressor of fused protein (SUFU)</fullName>
    </submittedName>
</protein>
<evidence type="ECO:0000259" key="1">
    <source>
        <dbReference type="Pfam" id="PF05076"/>
    </source>
</evidence>
<name>A0A1W2CNB1_9FLAO</name>
<sequence length="218" mass="25066">MDKETYKNKFTEEEAVGWKSIDESLEKIYGETEPKHYGPLCGIHFIVAGTDPIDGASIYNSNKQETHKHIISYGMSELYYDEEKAGGDFSKWGFEFTFRLKPFKEDKDEPIWAIQVMNNLARYVFQSGRWFEENQYIPANGPIRLNTETKIVGFAFTLDPELGKISTPHGEVSFLQLVGITETELERLKANSKTSEVEKLINELKKDNPLLITDLNRK</sequence>